<dbReference type="AlphaFoldDB" id="A0A2P2MR31"/>
<keyword evidence="2" id="KW-0808">Transferase</keyword>
<evidence type="ECO:0000313" key="2">
    <source>
        <dbReference type="EMBL" id="MBX32681.1"/>
    </source>
</evidence>
<keyword evidence="2" id="KW-0418">Kinase</keyword>
<comment type="similarity">
    <text evidence="1">Belongs to the choline/ethanolamine kinase family.</text>
</comment>
<dbReference type="GO" id="GO:0005737">
    <property type="term" value="C:cytoplasm"/>
    <property type="evidence" value="ECO:0007669"/>
    <property type="project" value="TreeGrafter"/>
</dbReference>
<dbReference type="EMBL" id="GGEC01052197">
    <property type="protein sequence ID" value="MBX32681.1"/>
    <property type="molecule type" value="Transcribed_RNA"/>
</dbReference>
<evidence type="ECO:0000256" key="1">
    <source>
        <dbReference type="ARBA" id="ARBA00038211"/>
    </source>
</evidence>
<dbReference type="Gene3D" id="3.30.200.20">
    <property type="entry name" value="Phosphorylase Kinase, domain 1"/>
    <property type="match status" value="1"/>
</dbReference>
<name>A0A2P2MR31_RHIMU</name>
<sequence length="370" mass="43099">MLLQQSSLYGYKKMTIPSKGFIEGSFPDELKEALQSVAAELGDVVDDIGAVELTRLTGAFTNEVYQINWPTKNGDPSQKILLRVYGDGIEVFFNRDNEIRTFEYMSRHGHGPRLLCRFPNGRLEEFIHARTLSAADLRKHETAVLVAAKLREFHNLDMPGPRNVLLWNRIRDWIRVAKSICSPRDAEEFRLCVIKEEVNMLEKQLSQDHQEIGFCHNDLQYGNLMLDEETRTITIIDYEFAGYNPVAYDIANHFCEMTSDYHYGIPHIPDYSKYPDLQERHRFIHAYLSSAGRYPSEDEIEQLLRIVEKYTLASHLLWAIWGIISRYVSKIDFDYMEYARQRFRQYWLNKPRLLESAGASPYDNHVNGSI</sequence>
<dbReference type="GO" id="GO:0006646">
    <property type="term" value="P:phosphatidylethanolamine biosynthetic process"/>
    <property type="evidence" value="ECO:0007669"/>
    <property type="project" value="TreeGrafter"/>
</dbReference>
<reference evidence="2" key="1">
    <citation type="submission" date="2018-02" db="EMBL/GenBank/DDBJ databases">
        <title>Rhizophora mucronata_Transcriptome.</title>
        <authorList>
            <person name="Meera S.P."/>
            <person name="Sreeshan A."/>
            <person name="Augustine A."/>
        </authorList>
    </citation>
    <scope>NUCLEOTIDE SEQUENCE</scope>
    <source>
        <tissue evidence="2">Leaf</tissue>
    </source>
</reference>
<organism evidence="2">
    <name type="scientific">Rhizophora mucronata</name>
    <name type="common">Asiatic mangrove</name>
    <dbReference type="NCBI Taxonomy" id="61149"/>
    <lineage>
        <taxon>Eukaryota</taxon>
        <taxon>Viridiplantae</taxon>
        <taxon>Streptophyta</taxon>
        <taxon>Embryophyta</taxon>
        <taxon>Tracheophyta</taxon>
        <taxon>Spermatophyta</taxon>
        <taxon>Magnoliopsida</taxon>
        <taxon>eudicotyledons</taxon>
        <taxon>Gunneridae</taxon>
        <taxon>Pentapetalae</taxon>
        <taxon>rosids</taxon>
        <taxon>fabids</taxon>
        <taxon>Malpighiales</taxon>
        <taxon>Rhizophoraceae</taxon>
        <taxon>Rhizophora</taxon>
    </lineage>
</organism>
<dbReference type="GO" id="GO:0004305">
    <property type="term" value="F:ethanolamine kinase activity"/>
    <property type="evidence" value="ECO:0007669"/>
    <property type="project" value="TreeGrafter"/>
</dbReference>
<dbReference type="PANTHER" id="PTHR22603:SF93">
    <property type="entry name" value="RE24176P"/>
    <property type="match status" value="1"/>
</dbReference>
<dbReference type="Gene3D" id="3.90.1200.10">
    <property type="match status" value="1"/>
</dbReference>
<protein>
    <submittedName>
        <fullName evidence="2">Putative choline kinase 3</fullName>
    </submittedName>
</protein>
<dbReference type="InterPro" id="IPR011009">
    <property type="entry name" value="Kinase-like_dom_sf"/>
</dbReference>
<dbReference type="EMBL" id="GGEC01052200">
    <property type="protein sequence ID" value="MBX32684.1"/>
    <property type="molecule type" value="Transcribed_RNA"/>
</dbReference>
<dbReference type="GO" id="GO:0004103">
    <property type="term" value="F:choline kinase activity"/>
    <property type="evidence" value="ECO:0007669"/>
    <property type="project" value="TreeGrafter"/>
</dbReference>
<dbReference type="PANTHER" id="PTHR22603">
    <property type="entry name" value="CHOLINE/ETHANOALAMINE KINASE"/>
    <property type="match status" value="1"/>
</dbReference>
<proteinExistence type="inferred from homology"/>
<dbReference type="Pfam" id="PF01633">
    <property type="entry name" value="Choline_kinase"/>
    <property type="match status" value="1"/>
</dbReference>
<accession>A0A2P2MR31</accession>
<dbReference type="SUPFAM" id="SSF56112">
    <property type="entry name" value="Protein kinase-like (PK-like)"/>
    <property type="match status" value="1"/>
</dbReference>
<dbReference type="CDD" id="cd05157">
    <property type="entry name" value="ETNK_euk"/>
    <property type="match status" value="1"/>
</dbReference>